<comment type="similarity">
    <text evidence="1">Belongs to the peptidase C1 family.</text>
</comment>
<dbReference type="Gene3D" id="3.90.70.10">
    <property type="entry name" value="Cysteine proteinases"/>
    <property type="match status" value="1"/>
</dbReference>
<sequence>MLRGVLVVGLSFTPLCQCLDEDTVNLAFVGFQRKHGRRYEDEAERRKRADIFRNNLDHIERVNSRNLTYKLGVNQYSDLTFEEFSAQMLLPNAVTWSPPEQPHVEGELDESNTESSSIGLWLVEDGGGVGCPPSVDWRTKGVLNPIKDQKTCACCWAFSAIGALEATNAILNKKLVSFSEQQLNDCNTGFGNRGCAGGNFDYAFLYVNKSGITQESTYPYKSRDDKCDAALEAKADGLPVTIELRRVVASALS</sequence>
<dbReference type="InterPro" id="IPR000668">
    <property type="entry name" value="Peptidase_C1A_C"/>
</dbReference>
<dbReference type="InterPro" id="IPR013128">
    <property type="entry name" value="Peptidase_C1A"/>
</dbReference>
<dbReference type="GO" id="GO:0008234">
    <property type="term" value="F:cysteine-type peptidase activity"/>
    <property type="evidence" value="ECO:0007669"/>
    <property type="project" value="InterPro"/>
</dbReference>
<evidence type="ECO:0000313" key="7">
    <source>
        <dbReference type="Proteomes" id="UP000574390"/>
    </source>
</evidence>
<dbReference type="Proteomes" id="UP000574390">
    <property type="component" value="Unassembled WGS sequence"/>
</dbReference>
<dbReference type="InterPro" id="IPR013201">
    <property type="entry name" value="Prot_inhib_I29"/>
</dbReference>
<protein>
    <submittedName>
        <fullName evidence="6">Uncharacterized protein</fullName>
    </submittedName>
</protein>
<evidence type="ECO:0000259" key="4">
    <source>
        <dbReference type="SMART" id="SM00645"/>
    </source>
</evidence>
<dbReference type="Gene3D" id="1.10.287.2250">
    <property type="match status" value="1"/>
</dbReference>
<comment type="caution">
    <text evidence="6">The sequence shown here is derived from an EMBL/GenBank/DDBJ whole genome shotgun (WGS) entry which is preliminary data.</text>
</comment>
<feature type="signal peptide" evidence="3">
    <location>
        <begin position="1"/>
        <end position="18"/>
    </location>
</feature>
<gene>
    <name evidence="6" type="ORF">FOZ62_028421</name>
</gene>
<evidence type="ECO:0000256" key="1">
    <source>
        <dbReference type="ARBA" id="ARBA00008455"/>
    </source>
</evidence>
<dbReference type="Pfam" id="PF08246">
    <property type="entry name" value="Inhibitor_I29"/>
    <property type="match status" value="1"/>
</dbReference>
<evidence type="ECO:0000256" key="2">
    <source>
        <dbReference type="ARBA" id="ARBA00023145"/>
    </source>
</evidence>
<name>A0A7J6SNP7_PEROL</name>
<organism evidence="6 7">
    <name type="scientific">Perkinsus olseni</name>
    <name type="common">Perkinsus atlanticus</name>
    <dbReference type="NCBI Taxonomy" id="32597"/>
    <lineage>
        <taxon>Eukaryota</taxon>
        <taxon>Sar</taxon>
        <taxon>Alveolata</taxon>
        <taxon>Perkinsozoa</taxon>
        <taxon>Perkinsea</taxon>
        <taxon>Perkinsida</taxon>
        <taxon>Perkinsidae</taxon>
        <taxon>Perkinsus</taxon>
    </lineage>
</organism>
<feature type="chain" id="PRO_5029895789" evidence="3">
    <location>
        <begin position="19"/>
        <end position="253"/>
    </location>
</feature>
<keyword evidence="2" id="KW-0865">Zymogen</keyword>
<reference evidence="6 7" key="1">
    <citation type="submission" date="2020-04" db="EMBL/GenBank/DDBJ databases">
        <title>Perkinsus olseni comparative genomics.</title>
        <authorList>
            <person name="Bogema D.R."/>
        </authorList>
    </citation>
    <scope>NUCLEOTIDE SEQUENCE [LARGE SCALE GENOMIC DNA]</scope>
    <source>
        <strain evidence="6">ATCC PRA-205</strain>
    </source>
</reference>
<dbReference type="AlphaFoldDB" id="A0A7J6SNP7"/>
<dbReference type="PANTHER" id="PTHR12411">
    <property type="entry name" value="CYSTEINE PROTEASE FAMILY C1-RELATED"/>
    <property type="match status" value="1"/>
</dbReference>
<evidence type="ECO:0000259" key="5">
    <source>
        <dbReference type="SMART" id="SM00848"/>
    </source>
</evidence>
<dbReference type="CDD" id="cd02248">
    <property type="entry name" value="Peptidase_C1A"/>
    <property type="match status" value="1"/>
</dbReference>
<feature type="domain" description="Cathepsin propeptide inhibitor" evidence="5">
    <location>
        <begin position="28"/>
        <end position="84"/>
    </location>
</feature>
<dbReference type="SMART" id="SM00848">
    <property type="entry name" value="Inhibitor_I29"/>
    <property type="match status" value="1"/>
</dbReference>
<dbReference type="InterPro" id="IPR039417">
    <property type="entry name" value="Peptidase_C1A_papain-like"/>
</dbReference>
<accession>A0A7J6SNP7</accession>
<feature type="domain" description="Peptidase C1A papain C-terminal" evidence="4">
    <location>
        <begin position="131"/>
        <end position="252"/>
    </location>
</feature>
<dbReference type="SMART" id="SM00645">
    <property type="entry name" value="Pept_C1"/>
    <property type="match status" value="1"/>
</dbReference>
<keyword evidence="3" id="KW-0732">Signal</keyword>
<dbReference type="InterPro" id="IPR038765">
    <property type="entry name" value="Papain-like_cys_pep_sf"/>
</dbReference>
<proteinExistence type="inferred from homology"/>
<dbReference type="Pfam" id="PF00112">
    <property type="entry name" value="Peptidase_C1"/>
    <property type="match status" value="1"/>
</dbReference>
<dbReference type="EMBL" id="JABANM010013784">
    <property type="protein sequence ID" value="KAF4733790.1"/>
    <property type="molecule type" value="Genomic_DNA"/>
</dbReference>
<dbReference type="GO" id="GO:0006508">
    <property type="term" value="P:proteolysis"/>
    <property type="evidence" value="ECO:0007669"/>
    <property type="project" value="InterPro"/>
</dbReference>
<dbReference type="SUPFAM" id="SSF54001">
    <property type="entry name" value="Cysteine proteinases"/>
    <property type="match status" value="1"/>
</dbReference>
<evidence type="ECO:0000313" key="6">
    <source>
        <dbReference type="EMBL" id="KAF4733790.1"/>
    </source>
</evidence>
<evidence type="ECO:0000256" key="3">
    <source>
        <dbReference type="SAM" id="SignalP"/>
    </source>
</evidence>